<keyword evidence="3" id="KW-1185">Reference proteome</keyword>
<comment type="caution">
    <text evidence="2">The sequence shown here is derived from an EMBL/GenBank/DDBJ whole genome shotgun (WGS) entry which is preliminary data.</text>
</comment>
<evidence type="ECO:0000313" key="2">
    <source>
        <dbReference type="EMBL" id="CAE8631234.1"/>
    </source>
</evidence>
<organism evidence="2 3">
    <name type="scientific">Polarella glacialis</name>
    <name type="common">Dinoflagellate</name>
    <dbReference type="NCBI Taxonomy" id="89957"/>
    <lineage>
        <taxon>Eukaryota</taxon>
        <taxon>Sar</taxon>
        <taxon>Alveolata</taxon>
        <taxon>Dinophyceae</taxon>
        <taxon>Suessiales</taxon>
        <taxon>Suessiaceae</taxon>
        <taxon>Polarella</taxon>
    </lineage>
</organism>
<dbReference type="AlphaFoldDB" id="A0A813H0J2"/>
<accession>A0A813H0J2</accession>
<gene>
    <name evidence="2" type="ORF">PGLA1383_LOCUS47366</name>
</gene>
<dbReference type="Proteomes" id="UP000654075">
    <property type="component" value="Unassembled WGS sequence"/>
</dbReference>
<proteinExistence type="predicted"/>
<dbReference type="EMBL" id="CAJNNV010030073">
    <property type="protein sequence ID" value="CAE8631234.1"/>
    <property type="molecule type" value="Genomic_DNA"/>
</dbReference>
<feature type="region of interest" description="Disordered" evidence="1">
    <location>
        <begin position="34"/>
        <end position="84"/>
    </location>
</feature>
<name>A0A813H0J2_POLGL</name>
<feature type="non-terminal residue" evidence="2">
    <location>
        <position position="272"/>
    </location>
</feature>
<reference evidence="2" key="1">
    <citation type="submission" date="2021-02" db="EMBL/GenBank/DDBJ databases">
        <authorList>
            <person name="Dougan E. K."/>
            <person name="Rhodes N."/>
            <person name="Thang M."/>
            <person name="Chan C."/>
        </authorList>
    </citation>
    <scope>NUCLEOTIDE SEQUENCE</scope>
</reference>
<evidence type="ECO:0000313" key="3">
    <source>
        <dbReference type="Proteomes" id="UP000654075"/>
    </source>
</evidence>
<protein>
    <submittedName>
        <fullName evidence="2">Uncharacterized protein</fullName>
    </submittedName>
</protein>
<evidence type="ECO:0000256" key="1">
    <source>
        <dbReference type="SAM" id="MobiDB-lite"/>
    </source>
</evidence>
<sequence>VGCSPRAPGSTASRLALPVGLSPLQQLQCGTEMTPMIPTPQEEIPRRPSLEARPPSVSISSEFPRRPSVGVASEASPREGVCPSGTLSGNPSLFLPASLKPRRRLSVVSVDSKMMPVAEAEKKQASVIRGQYSKSDLEVDKRVDDDDDDVPVRSGSQASMQSVVAKGEAQWTQKVQQCNRKESVRGSAFQVNDSAAFIQSHQKTGGKNYHRKSVFANLFDIRASVPAEDEEQILERAASLPPATIEYESDGRSRLRRRVRCLNRNRRSSILQ</sequence>
<feature type="non-terminal residue" evidence="2">
    <location>
        <position position="1"/>
    </location>
</feature>
<feature type="region of interest" description="Disordered" evidence="1">
    <location>
        <begin position="138"/>
        <end position="159"/>
    </location>
</feature>